<dbReference type="GO" id="GO:0009055">
    <property type="term" value="F:electron transfer activity"/>
    <property type="evidence" value="ECO:0007669"/>
    <property type="project" value="InterPro"/>
</dbReference>
<comment type="subcellular location">
    <subcellularLocation>
        <location evidence="1">Membrane</location>
    </subcellularLocation>
</comment>
<keyword evidence="5 9" id="KW-1133">Transmembrane helix</keyword>
<dbReference type="GeneID" id="30214412"/>
<dbReference type="InterPro" id="IPR000701">
    <property type="entry name" value="SuccDH_FuR_B_TM-su"/>
</dbReference>
<dbReference type="NCBIfam" id="TIGR02970">
    <property type="entry name" value="succ_dehyd_cytB"/>
    <property type="match status" value="1"/>
</dbReference>
<dbReference type="PANTHER" id="PTHR10978:SF5">
    <property type="entry name" value="SUCCINATE DEHYDROGENASE CYTOCHROME B560 SUBUNIT, MITOCHONDRIAL"/>
    <property type="match status" value="1"/>
</dbReference>
<dbReference type="SUPFAM" id="SSF81343">
    <property type="entry name" value="Fumarate reductase respiratory complex transmembrane subunits"/>
    <property type="match status" value="1"/>
</dbReference>
<dbReference type="InterPro" id="IPR014314">
    <property type="entry name" value="Succ_DH_cytb556"/>
</dbReference>
<evidence type="ECO:0000256" key="6">
    <source>
        <dbReference type="ARBA" id="ARBA00023004"/>
    </source>
</evidence>
<dbReference type="EMBL" id="KX427237">
    <property type="protein sequence ID" value="AOX49108.1"/>
    <property type="molecule type" value="Genomic_DNA"/>
</dbReference>
<feature type="transmembrane region" description="Helical" evidence="9">
    <location>
        <begin position="107"/>
        <end position="125"/>
    </location>
</feature>
<feature type="binding site" description="axial binding residue" evidence="8">
    <location>
        <position position="87"/>
    </location>
    <ligand>
        <name>heme</name>
        <dbReference type="ChEBI" id="CHEBI:30413"/>
        <note>ligand shared with second transmembrane subunit</note>
    </ligand>
    <ligandPart>
        <name>Fe</name>
        <dbReference type="ChEBI" id="CHEBI:18248"/>
    </ligandPart>
</feature>
<dbReference type="AlphaFoldDB" id="A0A1D8X7V7"/>
<dbReference type="PIRSF" id="PIRSF000178">
    <property type="entry name" value="SDH_cyt_b560"/>
    <property type="match status" value="1"/>
</dbReference>
<evidence type="ECO:0000256" key="2">
    <source>
        <dbReference type="ARBA" id="ARBA00022617"/>
    </source>
</evidence>
<accession>A0A1D8X7V7</accession>
<evidence type="ECO:0000256" key="7">
    <source>
        <dbReference type="ARBA" id="ARBA00023136"/>
    </source>
</evidence>
<gene>
    <name evidence="10" type="primary">sdh3</name>
</gene>
<sequence length="126" mass="14924">MLQDFSFFNRPISPHLTIYVPQQSSAFSIWHRISGVLTLLCSFVLVSTLNNLVLCNSQNILFEIYFILYFKVIRIVSLLFLIILFYHLFNGLRHIFWNLDVLLSKQFFTHFTIFIVFIFLIGLLIL</sequence>
<dbReference type="Gene3D" id="1.20.1300.10">
    <property type="entry name" value="Fumarate reductase/succinate dehydrogenase, transmembrane subunit"/>
    <property type="match status" value="1"/>
</dbReference>
<dbReference type="PANTHER" id="PTHR10978">
    <property type="entry name" value="SUCCINATE DEHYDROGENASE CYTOCHROME B560 SUBUNIT"/>
    <property type="match status" value="1"/>
</dbReference>
<comment type="cofactor">
    <cofactor evidence="8">
        <name>heme</name>
        <dbReference type="ChEBI" id="CHEBI:30413"/>
    </cofactor>
    <text evidence="8">The heme is bound between the two transmembrane subunits.</text>
</comment>
<evidence type="ECO:0000256" key="3">
    <source>
        <dbReference type="ARBA" id="ARBA00022692"/>
    </source>
</evidence>
<keyword evidence="3 9" id="KW-0812">Transmembrane</keyword>
<protein>
    <submittedName>
        <fullName evidence="10">Succinate:cytochrome c oxidoreductase subunit 3</fullName>
    </submittedName>
</protein>
<keyword evidence="6 8" id="KW-0408">Iron</keyword>
<evidence type="ECO:0000256" key="5">
    <source>
        <dbReference type="ARBA" id="ARBA00022989"/>
    </source>
</evidence>
<keyword evidence="4 8" id="KW-0479">Metal-binding</keyword>
<geneLocation type="mitochondrion" evidence="10"/>
<evidence type="ECO:0000256" key="4">
    <source>
        <dbReference type="ARBA" id="ARBA00022723"/>
    </source>
</evidence>
<dbReference type="CDD" id="cd03499">
    <property type="entry name" value="SQR_TypeC_SdhC"/>
    <property type="match status" value="1"/>
</dbReference>
<name>A0A1D8X7V7_9FLOR</name>
<evidence type="ECO:0000256" key="1">
    <source>
        <dbReference type="ARBA" id="ARBA00004370"/>
    </source>
</evidence>
<organism evidence="10">
    <name type="scientific">Pterocladia robusta</name>
    <dbReference type="NCBI Taxonomy" id="1911547"/>
    <lineage>
        <taxon>Eukaryota</taxon>
        <taxon>Rhodophyta</taxon>
        <taxon>Florideophyceae</taxon>
        <taxon>Rhodymeniophycidae</taxon>
        <taxon>Gelidiales</taxon>
        <taxon>Pterocladiaceae</taxon>
        <taxon>Pterocladia</taxon>
    </lineage>
</organism>
<feature type="transmembrane region" description="Helical" evidence="9">
    <location>
        <begin position="66"/>
        <end position="87"/>
    </location>
</feature>
<dbReference type="GO" id="GO:0006099">
    <property type="term" value="P:tricarboxylic acid cycle"/>
    <property type="evidence" value="ECO:0007669"/>
    <property type="project" value="InterPro"/>
</dbReference>
<dbReference type="GO" id="GO:0006121">
    <property type="term" value="P:mitochondrial electron transport, succinate to ubiquinone"/>
    <property type="evidence" value="ECO:0007669"/>
    <property type="project" value="TreeGrafter"/>
</dbReference>
<feature type="transmembrane region" description="Helical" evidence="9">
    <location>
        <begin position="29"/>
        <end position="54"/>
    </location>
</feature>
<evidence type="ECO:0000256" key="8">
    <source>
        <dbReference type="PIRSR" id="PIRSR000178-1"/>
    </source>
</evidence>
<evidence type="ECO:0000256" key="9">
    <source>
        <dbReference type="SAM" id="Phobius"/>
    </source>
</evidence>
<proteinExistence type="predicted"/>
<dbReference type="Pfam" id="PF01127">
    <property type="entry name" value="Sdh_cyt"/>
    <property type="match status" value="1"/>
</dbReference>
<dbReference type="GO" id="GO:0005739">
    <property type="term" value="C:mitochondrion"/>
    <property type="evidence" value="ECO:0007669"/>
    <property type="project" value="GOC"/>
</dbReference>
<dbReference type="RefSeq" id="YP_009317656.1">
    <property type="nucleotide sequence ID" value="NC_031844.1"/>
</dbReference>
<reference evidence="10" key="1">
    <citation type="journal article" date="2016" name="Sci. Rep.">
        <title>Mitogenomes from type specimens, a genotyping tool for morphologically simple species: ten genomes of agar-producing red algae.</title>
        <authorList>
            <person name="Boo G.H."/>
            <person name="Hughey J.R."/>
            <person name="Miller K.A."/>
            <person name="Boo S.M."/>
        </authorList>
    </citation>
    <scope>NUCLEOTIDE SEQUENCE</scope>
</reference>
<dbReference type="InterPro" id="IPR034804">
    <property type="entry name" value="SQR/QFR_C/D"/>
</dbReference>
<keyword evidence="10" id="KW-0496">Mitochondrion</keyword>
<dbReference type="GO" id="GO:0046872">
    <property type="term" value="F:metal ion binding"/>
    <property type="evidence" value="ECO:0007669"/>
    <property type="project" value="UniProtKB-KW"/>
</dbReference>
<evidence type="ECO:0000313" key="10">
    <source>
        <dbReference type="EMBL" id="AOX49108.1"/>
    </source>
</evidence>
<reference evidence="10" key="2">
    <citation type="submission" date="2016-06" db="EMBL/GenBank/DDBJ databases">
        <authorList>
            <person name="Kjaerup R.B."/>
            <person name="Dalgaard T.S."/>
            <person name="Juul-Madsen H.R."/>
        </authorList>
    </citation>
    <scope>NUCLEOTIDE SEQUENCE</scope>
</reference>
<keyword evidence="2 8" id="KW-0349">Heme</keyword>
<keyword evidence="7 9" id="KW-0472">Membrane</keyword>
<dbReference type="GO" id="GO:0016020">
    <property type="term" value="C:membrane"/>
    <property type="evidence" value="ECO:0007669"/>
    <property type="project" value="UniProtKB-SubCell"/>
</dbReference>